<feature type="binding site" evidence="6">
    <location>
        <position position="146"/>
    </location>
    <ligand>
        <name>Zn(2+)</name>
        <dbReference type="ChEBI" id="CHEBI:29105"/>
    </ligand>
</feature>
<feature type="transmembrane region" description="Helical" evidence="8">
    <location>
        <begin position="122"/>
        <end position="144"/>
    </location>
</feature>
<feature type="binding site" evidence="6">
    <location>
        <position position="296"/>
    </location>
    <ligand>
        <name>Zn(2+)</name>
        <dbReference type="ChEBI" id="CHEBI:29105"/>
    </ligand>
</feature>
<evidence type="ECO:0000256" key="6">
    <source>
        <dbReference type="PIRSR" id="PIRSR604254-1"/>
    </source>
</evidence>
<dbReference type="AlphaFoldDB" id="A0A7H9B6Q3"/>
<dbReference type="InterPro" id="IPR004254">
    <property type="entry name" value="AdipoR/HlyIII-related"/>
</dbReference>
<dbReference type="EMBL" id="CP058610">
    <property type="protein sequence ID" value="QLG74405.1"/>
    <property type="molecule type" value="Genomic_DNA"/>
</dbReference>
<accession>A0A7H9B6Q3</accession>
<dbReference type="OrthoDB" id="529367at2759"/>
<feature type="transmembrane region" description="Helical" evidence="8">
    <location>
        <begin position="164"/>
        <end position="181"/>
    </location>
</feature>
<feature type="transmembrane region" description="Helical" evidence="8">
    <location>
        <begin position="188"/>
        <end position="209"/>
    </location>
</feature>
<evidence type="ECO:0000256" key="3">
    <source>
        <dbReference type="ARBA" id="ARBA00022692"/>
    </source>
</evidence>
<evidence type="ECO:0000256" key="2">
    <source>
        <dbReference type="ARBA" id="ARBA00007018"/>
    </source>
</evidence>
<gene>
    <name evidence="9" type="ORF">HG535_0G02880</name>
</gene>
<feature type="transmembrane region" description="Helical" evidence="8">
    <location>
        <begin position="257"/>
        <end position="274"/>
    </location>
</feature>
<proteinExistence type="inferred from homology"/>
<dbReference type="GO" id="GO:0006882">
    <property type="term" value="P:intracellular zinc ion homeostasis"/>
    <property type="evidence" value="ECO:0007669"/>
    <property type="project" value="TreeGrafter"/>
</dbReference>
<feature type="transmembrane region" description="Helical" evidence="8">
    <location>
        <begin position="294"/>
        <end position="311"/>
    </location>
</feature>
<evidence type="ECO:0000256" key="4">
    <source>
        <dbReference type="ARBA" id="ARBA00022989"/>
    </source>
</evidence>
<keyword evidence="4 8" id="KW-1133">Transmembrane helix</keyword>
<dbReference type="Pfam" id="PF03006">
    <property type="entry name" value="HlyIII"/>
    <property type="match status" value="1"/>
</dbReference>
<feature type="compositionally biased region" description="Polar residues" evidence="7">
    <location>
        <begin position="1"/>
        <end position="17"/>
    </location>
</feature>
<evidence type="ECO:0000256" key="5">
    <source>
        <dbReference type="ARBA" id="ARBA00023136"/>
    </source>
</evidence>
<dbReference type="RefSeq" id="XP_037146130.1">
    <property type="nucleotide sequence ID" value="XM_037290235.1"/>
</dbReference>
<feature type="compositionally biased region" description="Basic residues" evidence="7">
    <location>
        <begin position="32"/>
        <end position="43"/>
    </location>
</feature>
<dbReference type="GO" id="GO:0016020">
    <property type="term" value="C:membrane"/>
    <property type="evidence" value="ECO:0007669"/>
    <property type="project" value="UniProtKB-SubCell"/>
</dbReference>
<name>A0A7H9B6Q3_ZYGMR</name>
<keyword evidence="6" id="KW-0862">Zinc</keyword>
<reference evidence="9 10" key="1">
    <citation type="submission" date="2020-07" db="EMBL/GenBank/DDBJ databases">
        <title>The yeast mating-type switching endonuclease HO is a domesticated member of an unorthodox homing genetic element family.</title>
        <authorList>
            <person name="Coughlan A.Y."/>
            <person name="Lombardi L."/>
            <person name="Braun-Galleani S."/>
            <person name="Martos A.R."/>
            <person name="Galeote V."/>
            <person name="Bigey F."/>
            <person name="Dequin S."/>
            <person name="Byrne K.P."/>
            <person name="Wolfe K.H."/>
        </authorList>
    </citation>
    <scope>NUCLEOTIDE SEQUENCE [LARGE SCALE GENOMIC DNA]</scope>
    <source>
        <strain evidence="9 10">NRRL Y-6702</strain>
    </source>
</reference>
<dbReference type="PANTHER" id="PTHR20855">
    <property type="entry name" value="ADIPOR/PROGESTIN RECEPTOR-RELATED"/>
    <property type="match status" value="1"/>
</dbReference>
<organism evidence="9 10">
    <name type="scientific">Zygotorulaspora mrakii</name>
    <name type="common">Zygosaccharomyces mrakii</name>
    <dbReference type="NCBI Taxonomy" id="42260"/>
    <lineage>
        <taxon>Eukaryota</taxon>
        <taxon>Fungi</taxon>
        <taxon>Dikarya</taxon>
        <taxon>Ascomycota</taxon>
        <taxon>Saccharomycotina</taxon>
        <taxon>Saccharomycetes</taxon>
        <taxon>Saccharomycetales</taxon>
        <taxon>Saccharomycetaceae</taxon>
        <taxon>Zygotorulaspora</taxon>
    </lineage>
</organism>
<keyword evidence="5 8" id="KW-0472">Membrane</keyword>
<feature type="binding site" evidence="6">
    <location>
        <position position="292"/>
    </location>
    <ligand>
        <name>Zn(2+)</name>
        <dbReference type="ChEBI" id="CHEBI:29105"/>
    </ligand>
</feature>
<keyword evidence="10" id="KW-1185">Reference proteome</keyword>
<evidence type="ECO:0000256" key="8">
    <source>
        <dbReference type="SAM" id="Phobius"/>
    </source>
</evidence>
<feature type="region of interest" description="Disordered" evidence="7">
    <location>
        <begin position="1"/>
        <end position="43"/>
    </location>
</feature>
<evidence type="ECO:0000256" key="7">
    <source>
        <dbReference type="SAM" id="MobiDB-lite"/>
    </source>
</evidence>
<feature type="transmembrane region" description="Helical" evidence="8">
    <location>
        <begin position="93"/>
        <end position="110"/>
    </location>
</feature>
<evidence type="ECO:0000313" key="10">
    <source>
        <dbReference type="Proteomes" id="UP000509704"/>
    </source>
</evidence>
<dbReference type="GO" id="GO:0046872">
    <property type="term" value="F:metal ion binding"/>
    <property type="evidence" value="ECO:0007669"/>
    <property type="project" value="UniProtKB-KW"/>
</dbReference>
<keyword evidence="3 8" id="KW-0812">Transmembrane</keyword>
<feature type="transmembrane region" description="Helical" evidence="8">
    <location>
        <begin position="221"/>
        <end position="245"/>
    </location>
</feature>
<dbReference type="GO" id="GO:0038023">
    <property type="term" value="F:signaling receptor activity"/>
    <property type="evidence" value="ECO:0007669"/>
    <property type="project" value="TreeGrafter"/>
</dbReference>
<dbReference type="PANTHER" id="PTHR20855:SF52">
    <property type="entry name" value="ADIPONECTIN RECEPTOR PROTEIN"/>
    <property type="match status" value="1"/>
</dbReference>
<dbReference type="GeneID" id="59238188"/>
<keyword evidence="6" id="KW-0479">Metal-binding</keyword>
<comment type="subcellular location">
    <subcellularLocation>
        <location evidence="1">Membrane</location>
        <topology evidence="1">Multi-pass membrane protein</topology>
    </subcellularLocation>
</comment>
<dbReference type="KEGG" id="zmk:HG535_0G02880"/>
<protein>
    <submittedName>
        <fullName evidence="9">Uncharacterized protein</fullName>
    </submittedName>
</protein>
<evidence type="ECO:0000256" key="1">
    <source>
        <dbReference type="ARBA" id="ARBA00004141"/>
    </source>
</evidence>
<evidence type="ECO:0000313" key="9">
    <source>
        <dbReference type="EMBL" id="QLG74405.1"/>
    </source>
</evidence>
<dbReference type="Proteomes" id="UP000509704">
    <property type="component" value="Chromosome 7"/>
</dbReference>
<comment type="similarity">
    <text evidence="2">Belongs to the ADIPOR family.</text>
</comment>
<sequence length="327" mass="37441">MGNNLQKRSQNSSSTTVLEEEKVQEINTMKSNRQKGKHMRGKSKRERELLTWDEIPDWQKDNEHILGGYIGETNSLKECLYSLFYLHNESVNVYTHLIPGVWFLTVLLFDKFAIKKFDTTRIIDYFMIDLFFFGAFTCLTLSSIFHCLKCHSLAVATFGNKLDYLGIVVLIVTSMVSILYYGFFESSWLFYTFTLVTLSFGAACAVVSLGDTFRTREWRPYRAALFVAFGLSAVLPIFAGVLYFGFTETYERIQLKWVVLGGIFYILGAFLYGIRFPERLAPGKFDIWGHSHQLFHLLVVIAALCHLCGVVKSYELVHLKLATNAGH</sequence>